<evidence type="ECO:0000256" key="1">
    <source>
        <dbReference type="SAM" id="Phobius"/>
    </source>
</evidence>
<proteinExistence type="predicted"/>
<sequence length="62" mass="7474">MKNDFGLKPENFHCILFKTFRNDPIMKYFRFSSLLHSLIVSSIMNDFFGLKPRKKDNNKQKF</sequence>
<evidence type="ECO:0000313" key="3">
    <source>
        <dbReference type="Proteomes" id="UP000276133"/>
    </source>
</evidence>
<evidence type="ECO:0000313" key="2">
    <source>
        <dbReference type="EMBL" id="RNA01694.1"/>
    </source>
</evidence>
<keyword evidence="3" id="KW-1185">Reference proteome</keyword>
<keyword evidence="1" id="KW-0472">Membrane</keyword>
<keyword evidence="1" id="KW-0812">Transmembrane</keyword>
<dbReference type="AlphaFoldDB" id="A0A3M7PRS3"/>
<comment type="caution">
    <text evidence="2">The sequence shown here is derived from an EMBL/GenBank/DDBJ whole genome shotgun (WGS) entry which is preliminary data.</text>
</comment>
<protein>
    <submittedName>
        <fullName evidence="2">Uncharacterized protein</fullName>
    </submittedName>
</protein>
<gene>
    <name evidence="2" type="ORF">BpHYR1_005216</name>
</gene>
<dbReference type="EMBL" id="REGN01009200">
    <property type="protein sequence ID" value="RNA01694.1"/>
    <property type="molecule type" value="Genomic_DNA"/>
</dbReference>
<accession>A0A3M7PRS3</accession>
<keyword evidence="1" id="KW-1133">Transmembrane helix</keyword>
<name>A0A3M7PRS3_BRAPC</name>
<reference evidence="2 3" key="1">
    <citation type="journal article" date="2018" name="Sci. Rep.">
        <title>Genomic signatures of local adaptation to the degree of environmental predictability in rotifers.</title>
        <authorList>
            <person name="Franch-Gras L."/>
            <person name="Hahn C."/>
            <person name="Garcia-Roger E.M."/>
            <person name="Carmona M.J."/>
            <person name="Serra M."/>
            <person name="Gomez A."/>
        </authorList>
    </citation>
    <scope>NUCLEOTIDE SEQUENCE [LARGE SCALE GENOMIC DNA]</scope>
    <source>
        <strain evidence="2">HYR1</strain>
    </source>
</reference>
<organism evidence="2 3">
    <name type="scientific">Brachionus plicatilis</name>
    <name type="common">Marine rotifer</name>
    <name type="synonym">Brachionus muelleri</name>
    <dbReference type="NCBI Taxonomy" id="10195"/>
    <lineage>
        <taxon>Eukaryota</taxon>
        <taxon>Metazoa</taxon>
        <taxon>Spiralia</taxon>
        <taxon>Gnathifera</taxon>
        <taxon>Rotifera</taxon>
        <taxon>Eurotatoria</taxon>
        <taxon>Monogononta</taxon>
        <taxon>Pseudotrocha</taxon>
        <taxon>Ploima</taxon>
        <taxon>Brachionidae</taxon>
        <taxon>Brachionus</taxon>
    </lineage>
</organism>
<dbReference type="Proteomes" id="UP000276133">
    <property type="component" value="Unassembled WGS sequence"/>
</dbReference>
<feature type="transmembrane region" description="Helical" evidence="1">
    <location>
        <begin position="28"/>
        <end position="50"/>
    </location>
</feature>